<evidence type="ECO:0000313" key="5">
    <source>
        <dbReference type="EMBL" id="MBB2469370.1"/>
    </source>
</evidence>
<keyword evidence="2" id="KW-0378">Hydrolase</keyword>
<evidence type="ECO:0000256" key="2">
    <source>
        <dbReference type="ARBA" id="ARBA00022801"/>
    </source>
</evidence>
<evidence type="ECO:0000256" key="3">
    <source>
        <dbReference type="ARBA" id="ARBA00022839"/>
    </source>
</evidence>
<dbReference type="GO" id="GO:0008408">
    <property type="term" value="F:3'-5' exonuclease activity"/>
    <property type="evidence" value="ECO:0007669"/>
    <property type="project" value="TreeGrafter"/>
</dbReference>
<reference evidence="5 6" key="1">
    <citation type="submission" date="2020-08" db="EMBL/GenBank/DDBJ databases">
        <title>Draft genome sequences of isolates of diverse host origin from the E. coli Reference Center.</title>
        <authorList>
            <person name="Lacher D.W."/>
            <person name="Mammel M.K."/>
            <person name="Gangiredla J."/>
            <person name="Gebru S.T."/>
            <person name="Barnaba T.J."/>
            <person name="Majowicz S.A."/>
            <person name="Dudley E.G."/>
        </authorList>
    </citation>
    <scope>NUCLEOTIDE SEQUENCE [LARGE SCALE GENOMIC DNA]</scope>
    <source>
        <strain evidence="5 6">10.0349</strain>
    </source>
</reference>
<name>A0A8T3UQG5_ECOLX</name>
<dbReference type="CDD" id="cd06127">
    <property type="entry name" value="DEDDh"/>
    <property type="match status" value="1"/>
</dbReference>
<keyword evidence="3 5" id="KW-0269">Exonuclease</keyword>
<dbReference type="PANTHER" id="PTHR30231">
    <property type="entry name" value="DNA POLYMERASE III SUBUNIT EPSILON"/>
    <property type="match status" value="1"/>
</dbReference>
<keyword evidence="1" id="KW-0540">Nuclease</keyword>
<evidence type="ECO:0000313" key="6">
    <source>
        <dbReference type="Proteomes" id="UP000531761"/>
    </source>
</evidence>
<dbReference type="InterPro" id="IPR036397">
    <property type="entry name" value="RNaseH_sf"/>
</dbReference>
<dbReference type="AlphaFoldDB" id="A0A8T3UQG5"/>
<dbReference type="Proteomes" id="UP000531761">
    <property type="component" value="Unassembled WGS sequence"/>
</dbReference>
<dbReference type="InterPro" id="IPR013520">
    <property type="entry name" value="Ribonucl_H"/>
</dbReference>
<evidence type="ECO:0000259" key="4">
    <source>
        <dbReference type="SMART" id="SM00479"/>
    </source>
</evidence>
<accession>A0A8T3UQG5</accession>
<gene>
    <name evidence="5" type="ORF">HEP30_025445</name>
</gene>
<comment type="caution">
    <text evidence="5">The sequence shown here is derived from an EMBL/GenBank/DDBJ whole genome shotgun (WGS) entry which is preliminary data.</text>
</comment>
<protein>
    <submittedName>
        <fullName evidence="5">3'-5' exonuclease</fullName>
    </submittedName>
</protein>
<sequence length="237" mass="26698">MGYFALRHRQWHKLQRQYQRLQAVPQGVGGPRFTLPFPAPDTPLSACRILSLDFETSGLDATQDGIVSMGWVPLAEGIISLRAARHMLVQSPAPVRATEVTLHHILPEMQLRGMTLDRAFDTLWQALPCPIILGHGTVIERTFIGQYLARCGLPEPPFIWLDTLKIEQSQPDSRGMVHGSGASWQLAHVRRRYGLPDYPAHQALVDAIATAELFQAQMYRLFCLHTPTLEQVYLLSR</sequence>
<dbReference type="SMART" id="SM00479">
    <property type="entry name" value="EXOIII"/>
    <property type="match status" value="1"/>
</dbReference>
<dbReference type="GO" id="GO:0003676">
    <property type="term" value="F:nucleic acid binding"/>
    <property type="evidence" value="ECO:0007669"/>
    <property type="project" value="InterPro"/>
</dbReference>
<dbReference type="GO" id="GO:0006259">
    <property type="term" value="P:DNA metabolic process"/>
    <property type="evidence" value="ECO:0007669"/>
    <property type="project" value="UniProtKB-ARBA"/>
</dbReference>
<dbReference type="Pfam" id="PF00929">
    <property type="entry name" value="RNase_T"/>
    <property type="match status" value="1"/>
</dbReference>
<dbReference type="SUPFAM" id="SSF53098">
    <property type="entry name" value="Ribonuclease H-like"/>
    <property type="match status" value="1"/>
</dbReference>
<organism evidence="5 6">
    <name type="scientific">Escherichia coli</name>
    <dbReference type="NCBI Taxonomy" id="562"/>
    <lineage>
        <taxon>Bacteria</taxon>
        <taxon>Pseudomonadati</taxon>
        <taxon>Pseudomonadota</taxon>
        <taxon>Gammaproteobacteria</taxon>
        <taxon>Enterobacterales</taxon>
        <taxon>Enterobacteriaceae</taxon>
        <taxon>Escherichia</taxon>
    </lineage>
</organism>
<dbReference type="PANTHER" id="PTHR30231:SF4">
    <property type="entry name" value="PROTEIN NEN2"/>
    <property type="match status" value="1"/>
</dbReference>
<proteinExistence type="predicted"/>
<dbReference type="Gene3D" id="3.30.420.10">
    <property type="entry name" value="Ribonuclease H-like superfamily/Ribonuclease H"/>
    <property type="match status" value="1"/>
</dbReference>
<dbReference type="InterPro" id="IPR012337">
    <property type="entry name" value="RNaseH-like_sf"/>
</dbReference>
<feature type="domain" description="Exonuclease" evidence="4">
    <location>
        <begin position="48"/>
        <end position="223"/>
    </location>
</feature>
<dbReference type="GO" id="GO:0005829">
    <property type="term" value="C:cytosol"/>
    <property type="evidence" value="ECO:0007669"/>
    <property type="project" value="TreeGrafter"/>
</dbReference>
<dbReference type="EMBL" id="JABWMK020000094">
    <property type="protein sequence ID" value="MBB2469370.1"/>
    <property type="molecule type" value="Genomic_DNA"/>
</dbReference>
<evidence type="ECO:0000256" key="1">
    <source>
        <dbReference type="ARBA" id="ARBA00022722"/>
    </source>
</evidence>